<comment type="cofactor">
    <cofactor evidence="2 13">
        <name>Mg(2+)</name>
        <dbReference type="ChEBI" id="CHEBI:18420"/>
    </cofactor>
</comment>
<comment type="catalytic activity">
    <reaction evidence="1">
        <text>(7,8-dihydropterin-6-yl)methyl diphosphate + 4-aminobenzoate = 7,8-dihydropteroate + diphosphate</text>
        <dbReference type="Rhea" id="RHEA:19949"/>
        <dbReference type="ChEBI" id="CHEBI:17836"/>
        <dbReference type="ChEBI" id="CHEBI:17839"/>
        <dbReference type="ChEBI" id="CHEBI:33019"/>
        <dbReference type="ChEBI" id="CHEBI:72950"/>
        <dbReference type="EC" id="2.5.1.15"/>
    </reaction>
</comment>
<evidence type="ECO:0000313" key="15">
    <source>
        <dbReference type="EMBL" id="GEN44754.1"/>
    </source>
</evidence>
<keyword evidence="8 13" id="KW-0479">Metal-binding</keyword>
<dbReference type="GO" id="GO:0046656">
    <property type="term" value="P:folic acid biosynthetic process"/>
    <property type="evidence" value="ECO:0007669"/>
    <property type="project" value="UniProtKB-KW"/>
</dbReference>
<evidence type="ECO:0000256" key="4">
    <source>
        <dbReference type="ARBA" id="ARBA00009503"/>
    </source>
</evidence>
<evidence type="ECO:0000256" key="6">
    <source>
        <dbReference type="ARBA" id="ARBA00016919"/>
    </source>
</evidence>
<evidence type="ECO:0000256" key="3">
    <source>
        <dbReference type="ARBA" id="ARBA00004763"/>
    </source>
</evidence>
<dbReference type="GO" id="GO:0046654">
    <property type="term" value="P:tetrahydrofolate biosynthetic process"/>
    <property type="evidence" value="ECO:0007669"/>
    <property type="project" value="UniProtKB-UniPathway"/>
</dbReference>
<dbReference type="InterPro" id="IPR006390">
    <property type="entry name" value="DHP_synth_dom"/>
</dbReference>
<dbReference type="FunFam" id="3.20.20.20:FF:000006">
    <property type="entry name" value="Dihydropteroate synthase"/>
    <property type="match status" value="1"/>
</dbReference>
<comment type="pathway">
    <text evidence="3 13">Cofactor biosynthesis; tetrahydrofolate biosynthesis; 7,8-dihydrofolate from 2-amino-4-hydroxy-6-hydroxymethyl-7,8-dihydropteridine diphosphate and 4-aminobenzoate: step 1/2.</text>
</comment>
<dbReference type="UniPathway" id="UPA00077">
    <property type="reaction ID" value="UER00156"/>
</dbReference>
<protein>
    <recommendedName>
        <fullName evidence="6 13">Dihydropteroate synthase</fullName>
        <shortName evidence="13">DHPS</shortName>
        <ecNumber evidence="5 13">2.5.1.15</ecNumber>
    </recommendedName>
    <alternativeName>
        <fullName evidence="11 13">Dihydropteroate pyrophosphorylase</fullName>
    </alternativeName>
</protein>
<name>A0A511W128_9BACI</name>
<evidence type="ECO:0000256" key="10">
    <source>
        <dbReference type="ARBA" id="ARBA00022909"/>
    </source>
</evidence>
<feature type="domain" description="Pterin-binding" evidence="14">
    <location>
        <begin position="13"/>
        <end position="259"/>
    </location>
</feature>
<sequence length="273" mass="29530">MQTKTKLNTLQKTAVMGILNVTPDSFSDGGQFNEESAAIKQAQMMVENGADIIDIGGESTRPGHTPISVSEEIDRVVPTISAIQSQIDTPISIDTYKAKTADAALKAGASIINDVWGAKHDPEIGAVAKETDAPIILMHNQEEPKYDDLIEDMKSSLYESINLVKTYGVRDEQIVLDPGVGFGKTHEQNLLVMRRLNELKSLGFPILLGTSRKSIVGKELDLPVEERLEGTIATICQGIAQGVDVVRVHDVKEVTRATKMMDAMVGKGGFNVG</sequence>
<dbReference type="InterPro" id="IPR045031">
    <property type="entry name" value="DHP_synth-like"/>
</dbReference>
<keyword evidence="7 13" id="KW-0808">Transferase</keyword>
<dbReference type="PANTHER" id="PTHR20941">
    <property type="entry name" value="FOLATE SYNTHESIS PROTEINS"/>
    <property type="match status" value="1"/>
</dbReference>
<comment type="caution">
    <text evidence="15">The sequence shown here is derived from an EMBL/GenBank/DDBJ whole genome shotgun (WGS) entry which is preliminary data.</text>
</comment>
<evidence type="ECO:0000256" key="13">
    <source>
        <dbReference type="RuleBase" id="RU361205"/>
    </source>
</evidence>
<dbReference type="NCBIfam" id="TIGR01496">
    <property type="entry name" value="DHPS"/>
    <property type="match status" value="1"/>
</dbReference>
<dbReference type="Gene3D" id="3.20.20.20">
    <property type="entry name" value="Dihydropteroate synthase-like"/>
    <property type="match status" value="1"/>
</dbReference>
<dbReference type="EMBL" id="BJYA01000001">
    <property type="protein sequence ID" value="GEN44754.1"/>
    <property type="molecule type" value="Genomic_DNA"/>
</dbReference>
<keyword evidence="10 13" id="KW-0289">Folate biosynthesis</keyword>
<evidence type="ECO:0000259" key="14">
    <source>
        <dbReference type="PROSITE" id="PS50972"/>
    </source>
</evidence>
<dbReference type="InterPro" id="IPR011005">
    <property type="entry name" value="Dihydropteroate_synth-like_sf"/>
</dbReference>
<dbReference type="PANTHER" id="PTHR20941:SF1">
    <property type="entry name" value="FOLIC ACID SYNTHESIS PROTEIN FOL1"/>
    <property type="match status" value="1"/>
</dbReference>
<comment type="function">
    <text evidence="12 13">Catalyzes the condensation of para-aminobenzoate (pABA) with 6-hydroxymethyl-7,8-dihydropterin diphosphate (DHPt-PP) to form 7,8-dihydropteroate (H2Pte), the immediate precursor of folate derivatives.</text>
</comment>
<evidence type="ECO:0000313" key="16">
    <source>
        <dbReference type="Proteomes" id="UP000321440"/>
    </source>
</evidence>
<evidence type="ECO:0000256" key="8">
    <source>
        <dbReference type="ARBA" id="ARBA00022723"/>
    </source>
</evidence>
<dbReference type="PROSITE" id="PS50972">
    <property type="entry name" value="PTERIN_BINDING"/>
    <property type="match status" value="1"/>
</dbReference>
<keyword evidence="16" id="KW-1185">Reference proteome</keyword>
<keyword evidence="9 13" id="KW-0460">Magnesium</keyword>
<evidence type="ECO:0000256" key="1">
    <source>
        <dbReference type="ARBA" id="ARBA00000012"/>
    </source>
</evidence>
<comment type="similarity">
    <text evidence="4 13">Belongs to the DHPS family.</text>
</comment>
<gene>
    <name evidence="15" type="primary">sul</name>
    <name evidence="15" type="ORF">AHA02nite_05300</name>
</gene>
<accession>A0A511W128</accession>
<evidence type="ECO:0000256" key="12">
    <source>
        <dbReference type="ARBA" id="ARBA00053449"/>
    </source>
</evidence>
<organism evidence="15 16">
    <name type="scientific">Alkalibacillus haloalkaliphilus</name>
    <dbReference type="NCBI Taxonomy" id="94136"/>
    <lineage>
        <taxon>Bacteria</taxon>
        <taxon>Bacillati</taxon>
        <taxon>Bacillota</taxon>
        <taxon>Bacilli</taxon>
        <taxon>Bacillales</taxon>
        <taxon>Bacillaceae</taxon>
        <taxon>Alkalibacillus</taxon>
    </lineage>
</organism>
<dbReference type="SUPFAM" id="SSF51717">
    <property type="entry name" value="Dihydropteroate synthetase-like"/>
    <property type="match status" value="1"/>
</dbReference>
<evidence type="ECO:0000256" key="11">
    <source>
        <dbReference type="ARBA" id="ARBA00030193"/>
    </source>
</evidence>
<dbReference type="InterPro" id="IPR000489">
    <property type="entry name" value="Pterin-binding_dom"/>
</dbReference>
<dbReference type="Pfam" id="PF00809">
    <property type="entry name" value="Pterin_bind"/>
    <property type="match status" value="1"/>
</dbReference>
<dbReference type="CDD" id="cd00739">
    <property type="entry name" value="DHPS"/>
    <property type="match status" value="1"/>
</dbReference>
<dbReference type="GO" id="GO:0046872">
    <property type="term" value="F:metal ion binding"/>
    <property type="evidence" value="ECO:0007669"/>
    <property type="project" value="UniProtKB-KW"/>
</dbReference>
<proteinExistence type="inferred from homology"/>
<dbReference type="Proteomes" id="UP000321440">
    <property type="component" value="Unassembled WGS sequence"/>
</dbReference>
<dbReference type="OrthoDB" id="9811744at2"/>
<evidence type="ECO:0000256" key="2">
    <source>
        <dbReference type="ARBA" id="ARBA00001946"/>
    </source>
</evidence>
<dbReference type="EC" id="2.5.1.15" evidence="5 13"/>
<dbReference type="AlphaFoldDB" id="A0A511W128"/>
<evidence type="ECO:0000256" key="9">
    <source>
        <dbReference type="ARBA" id="ARBA00022842"/>
    </source>
</evidence>
<dbReference type="GO" id="GO:0004156">
    <property type="term" value="F:dihydropteroate synthase activity"/>
    <property type="evidence" value="ECO:0007669"/>
    <property type="project" value="UniProtKB-EC"/>
</dbReference>
<dbReference type="PROSITE" id="PS00792">
    <property type="entry name" value="DHPS_1"/>
    <property type="match status" value="1"/>
</dbReference>
<dbReference type="GO" id="GO:0005829">
    <property type="term" value="C:cytosol"/>
    <property type="evidence" value="ECO:0007669"/>
    <property type="project" value="TreeGrafter"/>
</dbReference>
<evidence type="ECO:0000256" key="7">
    <source>
        <dbReference type="ARBA" id="ARBA00022679"/>
    </source>
</evidence>
<dbReference type="PROSITE" id="PS00793">
    <property type="entry name" value="DHPS_2"/>
    <property type="match status" value="1"/>
</dbReference>
<dbReference type="RefSeq" id="WP_146814067.1">
    <property type="nucleotide sequence ID" value="NZ_BJYA01000001.1"/>
</dbReference>
<evidence type="ECO:0000256" key="5">
    <source>
        <dbReference type="ARBA" id="ARBA00012458"/>
    </source>
</evidence>
<reference evidence="15 16" key="1">
    <citation type="submission" date="2019-07" db="EMBL/GenBank/DDBJ databases">
        <title>Whole genome shotgun sequence of Alkalibacillus haloalkaliphilus NBRC 103110.</title>
        <authorList>
            <person name="Hosoyama A."/>
            <person name="Uohara A."/>
            <person name="Ohji S."/>
            <person name="Ichikawa N."/>
        </authorList>
    </citation>
    <scope>NUCLEOTIDE SEQUENCE [LARGE SCALE GENOMIC DNA]</scope>
    <source>
        <strain evidence="15 16">NBRC 103110</strain>
    </source>
</reference>